<dbReference type="PROSITE" id="PS50109">
    <property type="entry name" value="HIS_KIN"/>
    <property type="match status" value="1"/>
</dbReference>
<evidence type="ECO:0000256" key="10">
    <source>
        <dbReference type="ARBA" id="ARBA00023136"/>
    </source>
</evidence>
<dbReference type="PROSITE" id="PS50885">
    <property type="entry name" value="HAMP"/>
    <property type="match status" value="1"/>
</dbReference>
<dbReference type="SUPFAM" id="SSF47384">
    <property type="entry name" value="Homodimeric domain of signal transducing histidine kinase"/>
    <property type="match status" value="1"/>
</dbReference>
<evidence type="ECO:0000256" key="3">
    <source>
        <dbReference type="ARBA" id="ARBA00012438"/>
    </source>
</evidence>
<feature type="domain" description="HAMP" evidence="13">
    <location>
        <begin position="106"/>
        <end position="159"/>
    </location>
</feature>
<dbReference type="CDD" id="cd00075">
    <property type="entry name" value="HATPase"/>
    <property type="match status" value="1"/>
</dbReference>
<dbReference type="Pfam" id="PF00672">
    <property type="entry name" value="HAMP"/>
    <property type="match status" value="1"/>
</dbReference>
<dbReference type="CDD" id="cd06225">
    <property type="entry name" value="HAMP"/>
    <property type="match status" value="1"/>
</dbReference>
<dbReference type="SMART" id="SM00388">
    <property type="entry name" value="HisKA"/>
    <property type="match status" value="1"/>
</dbReference>
<keyword evidence="7" id="KW-0418">Kinase</keyword>
<dbReference type="InterPro" id="IPR036097">
    <property type="entry name" value="HisK_dim/P_sf"/>
</dbReference>
<dbReference type="OrthoDB" id="3224230at2"/>
<dbReference type="SMART" id="SM00304">
    <property type="entry name" value="HAMP"/>
    <property type="match status" value="1"/>
</dbReference>
<keyword evidence="4" id="KW-0597">Phosphoprotein</keyword>
<dbReference type="Proteomes" id="UP000306628">
    <property type="component" value="Unassembled WGS sequence"/>
</dbReference>
<dbReference type="InterPro" id="IPR005467">
    <property type="entry name" value="His_kinase_dom"/>
</dbReference>
<keyword evidence="6 11" id="KW-0812">Transmembrane</keyword>
<dbReference type="SUPFAM" id="SSF55874">
    <property type="entry name" value="ATPase domain of HSP90 chaperone/DNA topoisomerase II/histidine kinase"/>
    <property type="match status" value="1"/>
</dbReference>
<dbReference type="PANTHER" id="PTHR45436">
    <property type="entry name" value="SENSOR HISTIDINE KINASE YKOH"/>
    <property type="match status" value="1"/>
</dbReference>
<dbReference type="Pfam" id="PF02518">
    <property type="entry name" value="HATPase_c"/>
    <property type="match status" value="1"/>
</dbReference>
<gene>
    <name evidence="14" type="ORF">ETD85_01855</name>
</gene>
<keyword evidence="5" id="KW-0808">Transferase</keyword>
<dbReference type="PRINTS" id="PR00344">
    <property type="entry name" value="BCTRLSENSOR"/>
</dbReference>
<dbReference type="SUPFAM" id="SSF158472">
    <property type="entry name" value="HAMP domain-like"/>
    <property type="match status" value="1"/>
</dbReference>
<evidence type="ECO:0000256" key="4">
    <source>
        <dbReference type="ARBA" id="ARBA00022553"/>
    </source>
</evidence>
<evidence type="ECO:0000256" key="1">
    <source>
        <dbReference type="ARBA" id="ARBA00000085"/>
    </source>
</evidence>
<keyword evidence="8 11" id="KW-1133">Transmembrane helix</keyword>
<dbReference type="InterPro" id="IPR003661">
    <property type="entry name" value="HisK_dim/P_dom"/>
</dbReference>
<comment type="subcellular location">
    <subcellularLocation>
        <location evidence="2">Cell membrane</location>
    </subcellularLocation>
</comment>
<evidence type="ECO:0000256" key="11">
    <source>
        <dbReference type="SAM" id="Phobius"/>
    </source>
</evidence>
<comment type="catalytic activity">
    <reaction evidence="1">
        <text>ATP + protein L-histidine = ADP + protein N-phospho-L-histidine.</text>
        <dbReference type="EC" id="2.7.13.3"/>
    </reaction>
</comment>
<keyword evidence="15" id="KW-1185">Reference proteome</keyword>
<evidence type="ECO:0000313" key="14">
    <source>
        <dbReference type="EMBL" id="TMR39415.1"/>
    </source>
</evidence>
<keyword evidence="10 11" id="KW-0472">Membrane</keyword>
<dbReference type="Pfam" id="PF00512">
    <property type="entry name" value="HisKA"/>
    <property type="match status" value="1"/>
</dbReference>
<dbReference type="RefSeq" id="WP_138687803.1">
    <property type="nucleotide sequence ID" value="NZ_JBHSAZ010000068.1"/>
</dbReference>
<dbReference type="PANTHER" id="PTHR45436:SF5">
    <property type="entry name" value="SENSOR HISTIDINE KINASE TRCS"/>
    <property type="match status" value="1"/>
</dbReference>
<accession>A0A5S4H2C8</accession>
<dbReference type="Gene3D" id="6.10.340.10">
    <property type="match status" value="1"/>
</dbReference>
<dbReference type="AlphaFoldDB" id="A0A5S4H2C8"/>
<evidence type="ECO:0000256" key="6">
    <source>
        <dbReference type="ARBA" id="ARBA00022692"/>
    </source>
</evidence>
<dbReference type="GO" id="GO:0000155">
    <property type="term" value="F:phosphorelay sensor kinase activity"/>
    <property type="evidence" value="ECO:0007669"/>
    <property type="project" value="InterPro"/>
</dbReference>
<dbReference type="InterPro" id="IPR050428">
    <property type="entry name" value="TCS_sensor_his_kinase"/>
</dbReference>
<dbReference type="Gene3D" id="3.30.565.10">
    <property type="entry name" value="Histidine kinase-like ATPase, C-terminal domain"/>
    <property type="match status" value="1"/>
</dbReference>
<feature type="transmembrane region" description="Helical" evidence="11">
    <location>
        <begin position="82"/>
        <end position="105"/>
    </location>
</feature>
<dbReference type="EC" id="2.7.13.3" evidence="3"/>
<protein>
    <recommendedName>
        <fullName evidence="3">histidine kinase</fullName>
        <ecNumber evidence="3">2.7.13.3</ecNumber>
    </recommendedName>
</protein>
<feature type="transmembrane region" description="Helical" evidence="11">
    <location>
        <begin position="15"/>
        <end position="36"/>
    </location>
</feature>
<evidence type="ECO:0000256" key="5">
    <source>
        <dbReference type="ARBA" id="ARBA00022679"/>
    </source>
</evidence>
<feature type="domain" description="Histidine kinase" evidence="12">
    <location>
        <begin position="167"/>
        <end position="378"/>
    </location>
</feature>
<comment type="caution">
    <text evidence="14">The sequence shown here is derived from an EMBL/GenBank/DDBJ whole genome shotgun (WGS) entry which is preliminary data.</text>
</comment>
<evidence type="ECO:0000256" key="2">
    <source>
        <dbReference type="ARBA" id="ARBA00004236"/>
    </source>
</evidence>
<dbReference type="InterPro" id="IPR004358">
    <property type="entry name" value="Sig_transdc_His_kin-like_C"/>
</dbReference>
<dbReference type="Gene3D" id="1.10.287.130">
    <property type="match status" value="1"/>
</dbReference>
<evidence type="ECO:0000256" key="9">
    <source>
        <dbReference type="ARBA" id="ARBA00023012"/>
    </source>
</evidence>
<evidence type="ECO:0000259" key="13">
    <source>
        <dbReference type="PROSITE" id="PS50885"/>
    </source>
</evidence>
<dbReference type="CDD" id="cd00082">
    <property type="entry name" value="HisKA"/>
    <property type="match status" value="1"/>
</dbReference>
<name>A0A5S4H2C8_9ACTN</name>
<evidence type="ECO:0000259" key="12">
    <source>
        <dbReference type="PROSITE" id="PS50109"/>
    </source>
</evidence>
<proteinExistence type="predicted"/>
<evidence type="ECO:0000256" key="8">
    <source>
        <dbReference type="ARBA" id="ARBA00022989"/>
    </source>
</evidence>
<organism evidence="14 15">
    <name type="scientific">Nonomuraea zeae</name>
    <dbReference type="NCBI Taxonomy" id="1642303"/>
    <lineage>
        <taxon>Bacteria</taxon>
        <taxon>Bacillati</taxon>
        <taxon>Actinomycetota</taxon>
        <taxon>Actinomycetes</taxon>
        <taxon>Streptosporangiales</taxon>
        <taxon>Streptosporangiaceae</taxon>
        <taxon>Nonomuraea</taxon>
    </lineage>
</organism>
<dbReference type="EMBL" id="VCKX01000003">
    <property type="protein sequence ID" value="TMR39415.1"/>
    <property type="molecule type" value="Genomic_DNA"/>
</dbReference>
<reference evidence="14 15" key="1">
    <citation type="submission" date="2019-05" db="EMBL/GenBank/DDBJ databases">
        <title>Draft genome sequence of Nonomuraea zeae DSM 100528.</title>
        <authorList>
            <person name="Saricaoglu S."/>
            <person name="Isik K."/>
        </authorList>
    </citation>
    <scope>NUCLEOTIDE SEQUENCE [LARGE SCALE GENOMIC DNA]</scope>
    <source>
        <strain evidence="14 15">DSM 100528</strain>
    </source>
</reference>
<dbReference type="InterPro" id="IPR003660">
    <property type="entry name" value="HAMP_dom"/>
</dbReference>
<dbReference type="GO" id="GO:0005886">
    <property type="term" value="C:plasma membrane"/>
    <property type="evidence" value="ECO:0007669"/>
    <property type="project" value="UniProtKB-SubCell"/>
</dbReference>
<dbReference type="SMART" id="SM00387">
    <property type="entry name" value="HATPase_c"/>
    <property type="match status" value="1"/>
</dbReference>
<dbReference type="InterPro" id="IPR036890">
    <property type="entry name" value="HATPase_C_sf"/>
</dbReference>
<sequence>MTPATRWTVRLRLTLLYGGLVLGTGALLLCVTYVLADHVLPFVKVEPPVQPDLGGAITRPAMPVTGLQNGPARQRAEDLRQFLTASVLALALMTFVSAGLGWVVAGRVLRPLRTIITTTREISARNLHERLAAQGPDDEIKDLADTIDGLLGRLEAAFQAQRAFVANASHELRTPLTFERSLLEIALADPGAGVQDLRAVCERALAGNQEQERLIEALLTLARSQRGLDRLHDVDLAEAASTALGSAREEAARRGLRVEVELGAACAPGDPTLVQRLAANLVDNAVRHNMAGGWVRVWTGLDGGRPALRVSNSGPVIPADQVDALFEPFHKPAADRTGRGSGLGLSIVAAIATAHDAQLDTWPRAEGGLQVRVRFRPA</sequence>
<evidence type="ECO:0000256" key="7">
    <source>
        <dbReference type="ARBA" id="ARBA00022777"/>
    </source>
</evidence>
<dbReference type="InterPro" id="IPR003594">
    <property type="entry name" value="HATPase_dom"/>
</dbReference>
<keyword evidence="9" id="KW-0902">Two-component regulatory system</keyword>
<evidence type="ECO:0000313" key="15">
    <source>
        <dbReference type="Proteomes" id="UP000306628"/>
    </source>
</evidence>